<dbReference type="AlphaFoldDB" id="A0A3S5FEE2"/>
<dbReference type="GO" id="GO:0005524">
    <property type="term" value="F:ATP binding"/>
    <property type="evidence" value="ECO:0007669"/>
    <property type="project" value="UniProtKB-KW"/>
</dbReference>
<keyword evidence="10" id="KW-1185">Reference proteome</keyword>
<evidence type="ECO:0000256" key="3">
    <source>
        <dbReference type="ARBA" id="ARBA00022741"/>
    </source>
</evidence>
<dbReference type="InterPro" id="IPR011527">
    <property type="entry name" value="ABC1_TM_dom"/>
</dbReference>
<dbReference type="SUPFAM" id="SSF90123">
    <property type="entry name" value="ABC transporter transmembrane region"/>
    <property type="match status" value="1"/>
</dbReference>
<evidence type="ECO:0000256" key="1">
    <source>
        <dbReference type="ARBA" id="ARBA00022448"/>
    </source>
</evidence>
<evidence type="ECO:0000256" key="7">
    <source>
        <dbReference type="SAM" id="Phobius"/>
    </source>
</evidence>
<protein>
    <recommendedName>
        <fullName evidence="8">ABC transmembrane type-1 domain-containing protein</fullName>
    </recommendedName>
</protein>
<evidence type="ECO:0000259" key="8">
    <source>
        <dbReference type="PROSITE" id="PS50929"/>
    </source>
</evidence>
<keyword evidence="2 7" id="KW-0812">Transmembrane</keyword>
<keyword evidence="3" id="KW-0547">Nucleotide-binding</keyword>
<dbReference type="PANTHER" id="PTHR24223">
    <property type="entry name" value="ATP-BINDING CASSETTE SUB-FAMILY C"/>
    <property type="match status" value="1"/>
</dbReference>
<reference evidence="9" key="1">
    <citation type="submission" date="2018-11" db="EMBL/GenBank/DDBJ databases">
        <authorList>
            <consortium name="Pathogen Informatics"/>
        </authorList>
    </citation>
    <scope>NUCLEOTIDE SEQUENCE</scope>
</reference>
<gene>
    <name evidence="9" type="ORF">PXEA_LOCUS18211</name>
</gene>
<feature type="transmembrane region" description="Helical" evidence="7">
    <location>
        <begin position="86"/>
        <end position="105"/>
    </location>
</feature>
<keyword evidence="1" id="KW-0813">Transport</keyword>
<dbReference type="Pfam" id="PF00664">
    <property type="entry name" value="ABC_membrane"/>
    <property type="match status" value="1"/>
</dbReference>
<dbReference type="EMBL" id="CAAALY010069568">
    <property type="protein sequence ID" value="VEL24771.1"/>
    <property type="molecule type" value="Genomic_DNA"/>
</dbReference>
<accession>A0A3S5FEE2</accession>
<keyword evidence="4" id="KW-0067">ATP-binding</keyword>
<evidence type="ECO:0000256" key="2">
    <source>
        <dbReference type="ARBA" id="ARBA00022692"/>
    </source>
</evidence>
<proteinExistence type="predicted"/>
<name>A0A3S5FEE2_9PLAT</name>
<dbReference type="InterPro" id="IPR036640">
    <property type="entry name" value="ABC1_TM_sf"/>
</dbReference>
<evidence type="ECO:0000256" key="4">
    <source>
        <dbReference type="ARBA" id="ARBA00022840"/>
    </source>
</evidence>
<feature type="transmembrane region" description="Helical" evidence="7">
    <location>
        <begin position="41"/>
        <end position="65"/>
    </location>
</feature>
<evidence type="ECO:0000256" key="6">
    <source>
        <dbReference type="ARBA" id="ARBA00023136"/>
    </source>
</evidence>
<feature type="domain" description="ABC transmembrane type-1" evidence="8">
    <location>
        <begin position="1"/>
        <end position="88"/>
    </location>
</feature>
<evidence type="ECO:0000313" key="10">
    <source>
        <dbReference type="Proteomes" id="UP000784294"/>
    </source>
</evidence>
<dbReference type="Gene3D" id="1.20.1560.10">
    <property type="entry name" value="ABC transporter type 1, transmembrane domain"/>
    <property type="match status" value="1"/>
</dbReference>
<keyword evidence="5 7" id="KW-1133">Transmembrane helix</keyword>
<comment type="caution">
    <text evidence="9">The sequence shown here is derived from an EMBL/GenBank/DDBJ whole genome shotgun (WGS) entry which is preliminary data.</text>
</comment>
<dbReference type="OrthoDB" id="6282333at2759"/>
<dbReference type="PROSITE" id="PS50929">
    <property type="entry name" value="ABC_TM1F"/>
    <property type="match status" value="1"/>
</dbReference>
<dbReference type="GO" id="GO:0016020">
    <property type="term" value="C:membrane"/>
    <property type="evidence" value="ECO:0007669"/>
    <property type="project" value="InterPro"/>
</dbReference>
<evidence type="ECO:0000256" key="5">
    <source>
        <dbReference type="ARBA" id="ARBA00022989"/>
    </source>
</evidence>
<dbReference type="PANTHER" id="PTHR24223:SF330">
    <property type="entry name" value="ATP-BINDING CASSETTE SUB-FAMILY C MEMBER 10"/>
    <property type="match status" value="1"/>
</dbReference>
<dbReference type="GO" id="GO:0140359">
    <property type="term" value="F:ABC-type transporter activity"/>
    <property type="evidence" value="ECO:0007669"/>
    <property type="project" value="InterPro"/>
</dbReference>
<sequence>MARLHFFESTPHGRILNRFSSDIGAIDDALPFQLNILLAELAGLFGTVVISCIALPALVLLMLPLAFVYWSLQRLYRGAARDLKRIARSIINLFTIFYGLLTIFVL</sequence>
<dbReference type="InterPro" id="IPR050173">
    <property type="entry name" value="ABC_transporter_C-like"/>
</dbReference>
<dbReference type="Proteomes" id="UP000784294">
    <property type="component" value="Unassembled WGS sequence"/>
</dbReference>
<evidence type="ECO:0000313" key="9">
    <source>
        <dbReference type="EMBL" id="VEL24771.1"/>
    </source>
</evidence>
<keyword evidence="6 7" id="KW-0472">Membrane</keyword>
<organism evidence="9 10">
    <name type="scientific">Protopolystoma xenopodis</name>
    <dbReference type="NCBI Taxonomy" id="117903"/>
    <lineage>
        <taxon>Eukaryota</taxon>
        <taxon>Metazoa</taxon>
        <taxon>Spiralia</taxon>
        <taxon>Lophotrochozoa</taxon>
        <taxon>Platyhelminthes</taxon>
        <taxon>Monogenea</taxon>
        <taxon>Polyopisthocotylea</taxon>
        <taxon>Polystomatidea</taxon>
        <taxon>Polystomatidae</taxon>
        <taxon>Protopolystoma</taxon>
    </lineage>
</organism>